<keyword evidence="2 3" id="KW-0808">Transferase</keyword>
<dbReference type="AlphaFoldDB" id="A0A0K1Q2S6"/>
<dbReference type="PANTHER" id="PTHR43648">
    <property type="entry name" value="ELECTRON TRANSFER FLAVOPROTEIN BETA SUBUNIT LYSINE METHYLTRANSFERASE"/>
    <property type="match status" value="1"/>
</dbReference>
<dbReference type="OrthoDB" id="9794615at2"/>
<dbReference type="InterPro" id="IPR029063">
    <property type="entry name" value="SAM-dependent_MTases_sf"/>
</dbReference>
<reference evidence="3 4" key="1">
    <citation type="submission" date="2015-08" db="EMBL/GenBank/DDBJ databases">
        <authorList>
            <person name="Babu N.S."/>
            <person name="Beckwith C.J."/>
            <person name="Beseler K.G."/>
            <person name="Brison A."/>
            <person name="Carone J.V."/>
            <person name="Caskin T.P."/>
            <person name="Diamond M."/>
            <person name="Durham M.E."/>
            <person name="Foxe J.M."/>
            <person name="Go M."/>
            <person name="Henderson B.A."/>
            <person name="Jones I.B."/>
            <person name="McGettigan J.A."/>
            <person name="Micheletti S.J."/>
            <person name="Nasrallah M.E."/>
            <person name="Ortiz D."/>
            <person name="Piller C.R."/>
            <person name="Privatt S.R."/>
            <person name="Schneider S.L."/>
            <person name="Sharp S."/>
            <person name="Smith T.C."/>
            <person name="Stanton J.D."/>
            <person name="Ullery H.E."/>
            <person name="Wilson R.J."/>
            <person name="Serrano M.G."/>
            <person name="Buck G."/>
            <person name="Lee V."/>
            <person name="Wang Y."/>
            <person name="Carvalho R."/>
            <person name="Voegtly L."/>
            <person name="Shi R."/>
            <person name="Duckworth R."/>
            <person name="Johnson A."/>
            <person name="Loviza R."/>
            <person name="Walstead R."/>
            <person name="Shah Z."/>
            <person name="Kiflezghi M."/>
            <person name="Wade K."/>
            <person name="Ball S.L."/>
            <person name="Bradley K.W."/>
            <person name="Asai D.J."/>
            <person name="Bowman C.A."/>
            <person name="Russell D.A."/>
            <person name="Pope W.H."/>
            <person name="Jacobs-Sera D."/>
            <person name="Hendrix R.W."/>
            <person name="Hatfull G.F."/>
        </authorList>
    </citation>
    <scope>NUCLEOTIDE SEQUENCE [LARGE SCALE GENOMIC DNA]</scope>
    <source>
        <strain evidence="3 4">DSM 27648</strain>
    </source>
</reference>
<protein>
    <submittedName>
        <fullName evidence="3">SAM-dependent methyltransferase</fullName>
    </submittedName>
</protein>
<evidence type="ECO:0000313" key="4">
    <source>
        <dbReference type="Proteomes" id="UP000064967"/>
    </source>
</evidence>
<keyword evidence="1 3" id="KW-0489">Methyltransferase</keyword>
<dbReference type="STRING" id="1391654.AKJ09_06696"/>
<evidence type="ECO:0000313" key="3">
    <source>
        <dbReference type="EMBL" id="AKV00033.1"/>
    </source>
</evidence>
<dbReference type="Pfam" id="PF06325">
    <property type="entry name" value="PrmA"/>
    <property type="match status" value="1"/>
</dbReference>
<sequence>MTFSVPLDQRLAFVRANTALAAVPFVPELSIFTATEVTPLWQATGEWLGARGLDVPFWSVPWAGGQGLARWVLDHPEAVRGKRVLDFGSGSGLVAIAAVRAGASTVRAVDVDPLAEAACRLNAEANRVAFEAACTDVVGTSLEGIDVLLAGDVWYERAASERFAAWLSNVVASGVRVVTGDPARLYVPRNVHELARYDVPTPLELESAPTRMTRILELMQASNESTTASR</sequence>
<dbReference type="PATRIC" id="fig|1391654.3.peg.6790"/>
<accession>A0A0K1Q2S6</accession>
<dbReference type="EMBL" id="CP012333">
    <property type="protein sequence ID" value="AKV00033.1"/>
    <property type="molecule type" value="Genomic_DNA"/>
</dbReference>
<evidence type="ECO:0000256" key="1">
    <source>
        <dbReference type="ARBA" id="ARBA00022603"/>
    </source>
</evidence>
<dbReference type="CDD" id="cd02440">
    <property type="entry name" value="AdoMet_MTases"/>
    <property type="match status" value="1"/>
</dbReference>
<dbReference type="RefSeq" id="WP_146651395.1">
    <property type="nucleotide sequence ID" value="NZ_CP012333.1"/>
</dbReference>
<keyword evidence="4" id="KW-1185">Reference proteome</keyword>
<dbReference type="GO" id="GO:0016279">
    <property type="term" value="F:protein-lysine N-methyltransferase activity"/>
    <property type="evidence" value="ECO:0007669"/>
    <property type="project" value="TreeGrafter"/>
</dbReference>
<dbReference type="Gene3D" id="3.40.50.150">
    <property type="entry name" value="Vaccinia Virus protein VP39"/>
    <property type="match status" value="1"/>
</dbReference>
<dbReference type="GO" id="GO:0032259">
    <property type="term" value="P:methylation"/>
    <property type="evidence" value="ECO:0007669"/>
    <property type="project" value="UniProtKB-KW"/>
</dbReference>
<dbReference type="KEGG" id="llu:AKJ09_06696"/>
<proteinExistence type="predicted"/>
<evidence type="ECO:0000256" key="2">
    <source>
        <dbReference type="ARBA" id="ARBA00022679"/>
    </source>
</evidence>
<dbReference type="Proteomes" id="UP000064967">
    <property type="component" value="Chromosome"/>
</dbReference>
<dbReference type="InterPro" id="IPR050078">
    <property type="entry name" value="Ribosomal_L11_MeTrfase_PrmA"/>
</dbReference>
<dbReference type="SUPFAM" id="SSF53335">
    <property type="entry name" value="S-adenosyl-L-methionine-dependent methyltransferases"/>
    <property type="match status" value="1"/>
</dbReference>
<gene>
    <name evidence="3" type="ORF">AKJ09_06696</name>
</gene>
<dbReference type="PANTHER" id="PTHR43648:SF1">
    <property type="entry name" value="ELECTRON TRANSFER FLAVOPROTEIN BETA SUBUNIT LYSINE METHYLTRANSFERASE"/>
    <property type="match status" value="1"/>
</dbReference>
<name>A0A0K1Q2S6_9BACT</name>
<organism evidence="3 4">
    <name type="scientific">Labilithrix luteola</name>
    <dbReference type="NCBI Taxonomy" id="1391654"/>
    <lineage>
        <taxon>Bacteria</taxon>
        <taxon>Pseudomonadati</taxon>
        <taxon>Myxococcota</taxon>
        <taxon>Polyangia</taxon>
        <taxon>Polyangiales</taxon>
        <taxon>Labilitrichaceae</taxon>
        <taxon>Labilithrix</taxon>
    </lineage>
</organism>